<keyword evidence="2" id="KW-1185">Reference proteome</keyword>
<dbReference type="AlphaFoldDB" id="A0A0P8WCU3"/>
<name>A0A0P8WCU3_9CLOT</name>
<dbReference type="Gene3D" id="3.20.20.210">
    <property type="match status" value="1"/>
</dbReference>
<dbReference type="SUPFAM" id="SSF51726">
    <property type="entry name" value="UROD/MetE-like"/>
    <property type="match status" value="1"/>
</dbReference>
<dbReference type="RefSeq" id="WP_054873927.1">
    <property type="nucleotide sequence ID" value="NZ_LKET01000021.1"/>
</dbReference>
<dbReference type="OrthoDB" id="9815759at2"/>
<evidence type="ECO:0000313" key="1">
    <source>
        <dbReference type="EMBL" id="KPU45586.1"/>
    </source>
</evidence>
<organism evidence="1 2">
    <name type="scientific">Oxobacter pfennigii</name>
    <dbReference type="NCBI Taxonomy" id="36849"/>
    <lineage>
        <taxon>Bacteria</taxon>
        <taxon>Bacillati</taxon>
        <taxon>Bacillota</taxon>
        <taxon>Clostridia</taxon>
        <taxon>Eubacteriales</taxon>
        <taxon>Clostridiaceae</taxon>
        <taxon>Oxobacter</taxon>
    </lineage>
</organism>
<dbReference type="InterPro" id="IPR038071">
    <property type="entry name" value="UROD/MetE-like_sf"/>
</dbReference>
<dbReference type="EMBL" id="LKET01000021">
    <property type="protein sequence ID" value="KPU45586.1"/>
    <property type="molecule type" value="Genomic_DNA"/>
</dbReference>
<evidence type="ECO:0000313" key="2">
    <source>
        <dbReference type="Proteomes" id="UP000050326"/>
    </source>
</evidence>
<gene>
    <name evidence="1" type="ORF">OXPF_08190</name>
</gene>
<dbReference type="Proteomes" id="UP000050326">
    <property type="component" value="Unassembled WGS sequence"/>
</dbReference>
<protein>
    <submittedName>
        <fullName evidence="1">Uroporphyrinogen decarboxylase (URO-D)</fullName>
    </submittedName>
</protein>
<proteinExistence type="predicted"/>
<comment type="caution">
    <text evidence="1">The sequence shown here is derived from an EMBL/GenBank/DDBJ whole genome shotgun (WGS) entry which is preliminary data.</text>
</comment>
<dbReference type="STRING" id="36849.OXPF_08190"/>
<reference evidence="1 2" key="1">
    <citation type="submission" date="2015-09" db="EMBL/GenBank/DDBJ databases">
        <title>Genome sequence of Oxobacter pfennigii DSM 3222.</title>
        <authorList>
            <person name="Poehlein A."/>
            <person name="Bengelsdorf F.R."/>
            <person name="Schiel-Bengelsdorf B."/>
            <person name="Duerre P."/>
            <person name="Daniel R."/>
        </authorList>
    </citation>
    <scope>NUCLEOTIDE SEQUENCE [LARGE SCALE GENOMIC DNA]</scope>
    <source>
        <strain evidence="1 2">DSM 3222</strain>
    </source>
</reference>
<sequence length="357" mass="40544">MAVPKFDEKELKVVGEVPNRFGGPPTPLYDFPVSRKEAYIAALKREPVWQITTIETRMFSPKANPDNVARAFVIEDEMMPPDLGGGKDMFGIEWVYVPVAGGSMVKPGNPFLKNANEWEEKLVWPDLDKWDWKVSEKAINLSPDVYNIPTVLNGWFERLISFMDFDNAVIALIDDEQKDAVKALFDKLSDLYIKLVDKYLEHFPGIDGFNFHDDWGAQKDTFFSPATCNEMIVPAMRKLTDYIHSKGMFADFHCCGQDEKQVPNMIAAGWDSWSGQPMNDTHMLYEKYGDKIILGIIPDPLNPDASEEEQRAAAAKYVEKFCQPGKPSLLGFYAAPMLTPAFREEVYKLSRIRYGGK</sequence>
<accession>A0A0P8WCU3</accession>